<dbReference type="Proteomes" id="UP000054567">
    <property type="component" value="Unassembled WGS sequence"/>
</dbReference>
<proteinExistence type="predicted"/>
<name>A0A0J6FJ02_COCPO</name>
<reference evidence="2" key="3">
    <citation type="journal article" date="2010" name="Genome Res.">
        <title>Population genomic sequencing of Coccidioides fungi reveals recent hybridization and transposon control.</title>
        <authorList>
            <person name="Neafsey D.E."/>
            <person name="Barker B.M."/>
            <person name="Sharpton T.J."/>
            <person name="Stajich J.E."/>
            <person name="Park D.J."/>
            <person name="Whiston E."/>
            <person name="Hung C.-Y."/>
            <person name="McMahan C."/>
            <person name="White J."/>
            <person name="Sykes S."/>
            <person name="Heiman D."/>
            <person name="Young S."/>
            <person name="Zeng Q."/>
            <person name="Abouelleil A."/>
            <person name="Aftuck L."/>
            <person name="Bessette D."/>
            <person name="Brown A."/>
            <person name="FitzGerald M."/>
            <person name="Lui A."/>
            <person name="Macdonald J.P."/>
            <person name="Priest M."/>
            <person name="Orbach M.J."/>
            <person name="Galgiani J.N."/>
            <person name="Kirkland T.N."/>
            <person name="Cole G.T."/>
            <person name="Birren B.W."/>
            <person name="Henn M.R."/>
            <person name="Taylor J.W."/>
            <person name="Rounsley S.D."/>
        </authorList>
    </citation>
    <scope>NUCLEOTIDE SEQUENCE [LARGE SCALE GENOMIC DNA]</scope>
    <source>
        <strain evidence="2">RMSCC 3488</strain>
    </source>
</reference>
<dbReference type="VEuPathDB" id="FungiDB:CPAG_09430"/>
<reference evidence="2" key="2">
    <citation type="journal article" date="2009" name="Genome Res.">
        <title>Comparative genomic analyses of the human fungal pathogens Coccidioides and their relatives.</title>
        <authorList>
            <person name="Sharpton T.J."/>
            <person name="Stajich J.E."/>
            <person name="Rounsley S.D."/>
            <person name="Gardner M.J."/>
            <person name="Wortman J.R."/>
            <person name="Jordar V.S."/>
            <person name="Maiti R."/>
            <person name="Kodira C.D."/>
            <person name="Neafsey D.E."/>
            <person name="Zeng Q."/>
            <person name="Hung C.-Y."/>
            <person name="McMahan C."/>
            <person name="Muszewska A."/>
            <person name="Grynberg M."/>
            <person name="Mandel M.A."/>
            <person name="Kellner E.M."/>
            <person name="Barker B.M."/>
            <person name="Galgiani J.N."/>
            <person name="Orbach M.J."/>
            <person name="Kirkland T.N."/>
            <person name="Cole G.T."/>
            <person name="Henn M.R."/>
            <person name="Birren B.W."/>
            <person name="Taylor J.W."/>
        </authorList>
    </citation>
    <scope>NUCLEOTIDE SEQUENCE [LARGE SCALE GENOMIC DNA]</scope>
    <source>
        <strain evidence="2">RMSCC 3488</strain>
    </source>
</reference>
<protein>
    <submittedName>
        <fullName evidence="1">Uncharacterized protein</fullName>
    </submittedName>
</protein>
<gene>
    <name evidence="1" type="ORF">CPAG_09430</name>
</gene>
<dbReference type="EMBL" id="DS268114">
    <property type="protein sequence ID" value="KMM73141.1"/>
    <property type="molecule type" value="Genomic_DNA"/>
</dbReference>
<sequence>MEERSSRLPCMPVLYPASPSSRLYAPLFYVVASDNETRKAKDNPPVLKGDTSTRLSDNVILFSAPLGSRRAVIAGTVSQKLQPYPRGESTEAADLAEASRCATARLGLSNLSIKKAGTMKCELFALAPCYLRGR</sequence>
<reference evidence="1 2" key="1">
    <citation type="submission" date="2007-06" db="EMBL/GenBank/DDBJ databases">
        <title>The Genome Sequence of Coccidioides posadasii RMSCC_3488.</title>
        <authorList>
            <consortium name="Coccidioides Genome Resources Consortium"/>
            <consortium name="The Broad Institute Genome Sequencing Platform"/>
            <person name="Henn M.R."/>
            <person name="Sykes S."/>
            <person name="Young S."/>
            <person name="Jaffe D."/>
            <person name="Berlin A."/>
            <person name="Alvarez P."/>
            <person name="Butler J."/>
            <person name="Gnerre S."/>
            <person name="Grabherr M."/>
            <person name="Mauceli E."/>
            <person name="Brockman W."/>
            <person name="Kodira C."/>
            <person name="Alvarado L."/>
            <person name="Zeng Q."/>
            <person name="Crawford M."/>
            <person name="Antoine C."/>
            <person name="Devon K."/>
            <person name="Galgiani J."/>
            <person name="Orsborn K."/>
            <person name="Lewis M.L."/>
            <person name="Nusbaum C."/>
            <person name="Galagan J."/>
            <person name="Birren B."/>
        </authorList>
    </citation>
    <scope>NUCLEOTIDE SEQUENCE [LARGE SCALE GENOMIC DNA]</scope>
    <source>
        <strain evidence="1 2">RMSCC 3488</strain>
    </source>
</reference>
<evidence type="ECO:0000313" key="1">
    <source>
        <dbReference type="EMBL" id="KMM73141.1"/>
    </source>
</evidence>
<dbReference type="AlphaFoldDB" id="A0A0J6FJ02"/>
<evidence type="ECO:0000313" key="2">
    <source>
        <dbReference type="Proteomes" id="UP000054567"/>
    </source>
</evidence>
<accession>A0A0J6FJ02</accession>
<organism evidence="1 2">
    <name type="scientific">Coccidioides posadasii RMSCC 3488</name>
    <dbReference type="NCBI Taxonomy" id="454284"/>
    <lineage>
        <taxon>Eukaryota</taxon>
        <taxon>Fungi</taxon>
        <taxon>Dikarya</taxon>
        <taxon>Ascomycota</taxon>
        <taxon>Pezizomycotina</taxon>
        <taxon>Eurotiomycetes</taxon>
        <taxon>Eurotiomycetidae</taxon>
        <taxon>Onygenales</taxon>
        <taxon>Onygenaceae</taxon>
        <taxon>Coccidioides</taxon>
    </lineage>
</organism>